<proteinExistence type="inferred from homology"/>
<evidence type="ECO:0000256" key="1">
    <source>
        <dbReference type="ARBA" id="ARBA00001849"/>
    </source>
</evidence>
<feature type="region of interest" description="Disordered" evidence="9">
    <location>
        <begin position="718"/>
        <end position="758"/>
    </location>
</feature>
<feature type="compositionally biased region" description="Basic residues" evidence="9">
    <location>
        <begin position="730"/>
        <end position="758"/>
    </location>
</feature>
<dbReference type="InterPro" id="IPR050180">
    <property type="entry name" value="RNR_Ribonuclease"/>
</dbReference>
<evidence type="ECO:0000256" key="4">
    <source>
        <dbReference type="ARBA" id="ARBA00022722"/>
    </source>
</evidence>
<dbReference type="Proteomes" id="UP000824111">
    <property type="component" value="Unassembled WGS sequence"/>
</dbReference>
<dbReference type="InterPro" id="IPR040476">
    <property type="entry name" value="CSD2"/>
</dbReference>
<protein>
    <recommendedName>
        <fullName evidence="8">Ribonuclease R</fullName>
        <shortName evidence="8">RNase R</shortName>
        <ecNumber evidence="8">3.1.13.1</ecNumber>
    </recommendedName>
</protein>
<dbReference type="PANTHER" id="PTHR23355">
    <property type="entry name" value="RIBONUCLEASE"/>
    <property type="match status" value="1"/>
</dbReference>
<dbReference type="PANTHER" id="PTHR23355:SF9">
    <property type="entry name" value="DIS3-LIKE EXONUCLEASE 2"/>
    <property type="match status" value="1"/>
</dbReference>
<keyword evidence="5 8" id="KW-0378">Hydrolase</keyword>
<accession>A0A9D1S6J7</accession>
<dbReference type="GO" id="GO:0006402">
    <property type="term" value="P:mRNA catabolic process"/>
    <property type="evidence" value="ECO:0007669"/>
    <property type="project" value="TreeGrafter"/>
</dbReference>
<dbReference type="InterPro" id="IPR012340">
    <property type="entry name" value="NA-bd_OB-fold"/>
</dbReference>
<dbReference type="GO" id="GO:0005829">
    <property type="term" value="C:cytosol"/>
    <property type="evidence" value="ECO:0007669"/>
    <property type="project" value="TreeGrafter"/>
</dbReference>
<keyword evidence="7 8" id="KW-0694">RNA-binding</keyword>
<dbReference type="InterPro" id="IPR011805">
    <property type="entry name" value="RNase_R"/>
</dbReference>
<evidence type="ECO:0000256" key="3">
    <source>
        <dbReference type="ARBA" id="ARBA00022490"/>
    </source>
</evidence>
<dbReference type="Pfam" id="PF17876">
    <property type="entry name" value="CSD2"/>
    <property type="match status" value="1"/>
</dbReference>
<dbReference type="NCBIfam" id="TIGR02063">
    <property type="entry name" value="RNase_R"/>
    <property type="match status" value="1"/>
</dbReference>
<keyword evidence="6 8" id="KW-0269">Exonuclease</keyword>
<evidence type="ECO:0000256" key="7">
    <source>
        <dbReference type="ARBA" id="ARBA00022884"/>
    </source>
</evidence>
<evidence type="ECO:0000313" key="12">
    <source>
        <dbReference type="Proteomes" id="UP000824111"/>
    </source>
</evidence>
<dbReference type="InterPro" id="IPR001900">
    <property type="entry name" value="RNase_II/R"/>
</dbReference>
<dbReference type="EMBL" id="DVND01000081">
    <property type="protein sequence ID" value="HIU48323.1"/>
    <property type="molecule type" value="Genomic_DNA"/>
</dbReference>
<reference evidence="11" key="2">
    <citation type="journal article" date="2021" name="PeerJ">
        <title>Extensive microbial diversity within the chicken gut microbiome revealed by metagenomics and culture.</title>
        <authorList>
            <person name="Gilroy R."/>
            <person name="Ravi A."/>
            <person name="Getino M."/>
            <person name="Pursley I."/>
            <person name="Horton D.L."/>
            <person name="Alikhan N.F."/>
            <person name="Baker D."/>
            <person name="Gharbi K."/>
            <person name="Hall N."/>
            <person name="Watson M."/>
            <person name="Adriaenssens E.M."/>
            <person name="Foster-Nyarko E."/>
            <person name="Jarju S."/>
            <person name="Secka A."/>
            <person name="Antonio M."/>
            <person name="Oren A."/>
            <person name="Chaudhuri R.R."/>
            <person name="La Ragione R."/>
            <person name="Hildebrand F."/>
            <person name="Pallen M.J."/>
        </authorList>
    </citation>
    <scope>NUCLEOTIDE SEQUENCE</scope>
    <source>
        <strain evidence="11">ChiSjej4B22-9803</strain>
    </source>
</reference>
<dbReference type="InterPro" id="IPR013223">
    <property type="entry name" value="RNase_B_OB_dom"/>
</dbReference>
<dbReference type="SMART" id="SM00316">
    <property type="entry name" value="S1"/>
    <property type="match status" value="1"/>
</dbReference>
<dbReference type="Pfam" id="PF08206">
    <property type="entry name" value="OB_RNB"/>
    <property type="match status" value="1"/>
</dbReference>
<dbReference type="SMART" id="SM00955">
    <property type="entry name" value="RNB"/>
    <property type="match status" value="1"/>
</dbReference>
<evidence type="ECO:0000256" key="2">
    <source>
        <dbReference type="ARBA" id="ARBA00004496"/>
    </source>
</evidence>
<reference evidence="11" key="1">
    <citation type="submission" date="2020-10" db="EMBL/GenBank/DDBJ databases">
        <authorList>
            <person name="Gilroy R."/>
        </authorList>
    </citation>
    <scope>NUCLEOTIDE SEQUENCE</scope>
    <source>
        <strain evidence="11">ChiSjej4B22-9803</strain>
    </source>
</reference>
<keyword evidence="4 8" id="KW-0540">Nuclease</keyword>
<dbReference type="EC" id="3.1.13.1" evidence="8"/>
<dbReference type="HAMAP" id="MF_01895">
    <property type="entry name" value="RNase_R"/>
    <property type="match status" value="1"/>
</dbReference>
<dbReference type="CDD" id="cd04471">
    <property type="entry name" value="S1_RNase_R"/>
    <property type="match status" value="1"/>
</dbReference>
<evidence type="ECO:0000256" key="5">
    <source>
        <dbReference type="ARBA" id="ARBA00022801"/>
    </source>
</evidence>
<comment type="caution">
    <text evidence="11">The sequence shown here is derived from an EMBL/GenBank/DDBJ whole genome shotgun (WGS) entry which is preliminary data.</text>
</comment>
<gene>
    <name evidence="8 11" type="primary">rnr</name>
    <name evidence="11" type="ORF">IAB04_03085</name>
</gene>
<dbReference type="SUPFAM" id="SSF50249">
    <property type="entry name" value="Nucleic acid-binding proteins"/>
    <property type="match status" value="4"/>
</dbReference>
<name>A0A9D1S6J7_9FIRM</name>
<keyword evidence="3 8" id="KW-0963">Cytoplasm</keyword>
<dbReference type="GO" id="GO:0008859">
    <property type="term" value="F:exoribonuclease II activity"/>
    <property type="evidence" value="ECO:0007669"/>
    <property type="project" value="UniProtKB-UniRule"/>
</dbReference>
<comment type="catalytic activity">
    <reaction evidence="1 8">
        <text>Exonucleolytic cleavage in the 3'- to 5'-direction to yield nucleoside 5'-phosphates.</text>
        <dbReference type="EC" id="3.1.13.1"/>
    </reaction>
</comment>
<comment type="subcellular location">
    <subcellularLocation>
        <location evidence="2 8">Cytoplasm</location>
    </subcellularLocation>
</comment>
<evidence type="ECO:0000256" key="6">
    <source>
        <dbReference type="ARBA" id="ARBA00022839"/>
    </source>
</evidence>
<dbReference type="Pfam" id="PF00773">
    <property type="entry name" value="RNB"/>
    <property type="match status" value="1"/>
</dbReference>
<sequence length="758" mass="85834">MNRKERIYSYIKSEQYIPLKYEELKAVLEVPASADAEFRAILDALTEEGKIYTTRRGRYEASGNHNTITGTLRCNGFGFYAFLLPDDEAEEDVYINGEKLHTALDKDRVLVQIDTADARSGRREGHVLRILERGNKTLSGVVESMRNGKLKIKPDSNRIYAKLYAPVPEGLSIHTGDRVLADIAEYKPDGIVNVVVSRVLGDADSIKNNVEAILFANGIKTEFDQETLAQAQTAPAAVTDVDIEGRLDLRKETIFTIDGADARDFDDAVSIQRLGNGNYKLGVHIADVSHYVRAGTPLDKEAFTRGTSVYLADRVIPMLPVALSNGICSLNPHVDRLTMSVFMEVDQNGGVVDFSLHEAVIRSAERMTYDDVAALLAHADPALEQKYAYLLPTLEQMADLAKILFQKRMDRGSINFDFPESKIIVNDAGEPIDIRRAERNDAHKLIEEFMLLANETIAEYAFWAEIPFVYRVHDAPGIDKITEFNRFILNFGLSIKGKFDKDTPVHPKALQQILTAIEGTDEENMIATMMLRSLMKAEYRPENTGHFGLAAKYYCHFTSPIRRYPDLAIHRILKDLLHGNKDFHKYEKFTAGASVQSSETERNAELTERDVSDLMKAAYMEQFIGETFDAIIAGITNFGIFVQLENSVEGLIRLENIRDDFYVFDEDRRILIGERHGKTYQIGQAVRVALVKCSLLNRQIDFIFEEDATADTISAIHRRSRRQRAEKERRMKRAGTKPHHRYRKNRKSRKNGNRHGTN</sequence>
<comment type="function">
    <text evidence="8">3'-5' exoribonuclease that releases 5'-nucleoside monophosphates and is involved in maturation of structured RNAs.</text>
</comment>
<evidence type="ECO:0000313" key="11">
    <source>
        <dbReference type="EMBL" id="HIU48323.1"/>
    </source>
</evidence>
<dbReference type="InterPro" id="IPR004476">
    <property type="entry name" value="RNase_II/RNase_R"/>
</dbReference>
<dbReference type="Pfam" id="PF00575">
    <property type="entry name" value="S1"/>
    <property type="match status" value="1"/>
</dbReference>
<dbReference type="Gene3D" id="2.40.50.140">
    <property type="entry name" value="Nucleic acid-binding proteins"/>
    <property type="match status" value="2"/>
</dbReference>
<dbReference type="PROSITE" id="PS50126">
    <property type="entry name" value="S1"/>
    <property type="match status" value="1"/>
</dbReference>
<dbReference type="NCBIfam" id="TIGR00358">
    <property type="entry name" value="3_prime_RNase"/>
    <property type="match status" value="1"/>
</dbReference>
<dbReference type="InterPro" id="IPR003029">
    <property type="entry name" value="S1_domain"/>
</dbReference>
<evidence type="ECO:0000259" key="10">
    <source>
        <dbReference type="PROSITE" id="PS50126"/>
    </source>
</evidence>
<feature type="domain" description="S1 motif" evidence="10">
    <location>
        <begin position="625"/>
        <end position="705"/>
    </location>
</feature>
<dbReference type="AlphaFoldDB" id="A0A9D1S6J7"/>
<comment type="similarity">
    <text evidence="8">Belongs to the RNR ribonuclease family. RNase R subfamily.</text>
</comment>
<dbReference type="GO" id="GO:0003723">
    <property type="term" value="F:RNA binding"/>
    <property type="evidence" value="ECO:0007669"/>
    <property type="project" value="UniProtKB-UniRule"/>
</dbReference>
<organism evidence="11 12">
    <name type="scientific">Candidatus Avimonoglobus intestinipullorum</name>
    <dbReference type="NCBI Taxonomy" id="2840699"/>
    <lineage>
        <taxon>Bacteria</taxon>
        <taxon>Bacillati</taxon>
        <taxon>Bacillota</taxon>
        <taxon>Clostridia</taxon>
        <taxon>Eubacteriales</taxon>
        <taxon>Candidatus Avimonoglobus</taxon>
    </lineage>
</organism>
<evidence type="ECO:0000256" key="9">
    <source>
        <dbReference type="SAM" id="MobiDB-lite"/>
    </source>
</evidence>
<evidence type="ECO:0000256" key="8">
    <source>
        <dbReference type="HAMAP-Rule" id="MF_01895"/>
    </source>
</evidence>